<comment type="caution">
    <text evidence="3">The sequence shown here is derived from an EMBL/GenBank/DDBJ whole genome shotgun (WGS) entry which is preliminary data.</text>
</comment>
<dbReference type="AlphaFoldDB" id="A0A934J270"/>
<evidence type="ECO:0000313" key="3">
    <source>
        <dbReference type="EMBL" id="MBJ3786299.1"/>
    </source>
</evidence>
<feature type="coiled-coil region" evidence="1">
    <location>
        <begin position="376"/>
        <end position="428"/>
    </location>
</feature>
<dbReference type="Pfam" id="PF11563">
    <property type="entry name" value="Protoglobin"/>
    <property type="match status" value="1"/>
</dbReference>
<dbReference type="SUPFAM" id="SSF46458">
    <property type="entry name" value="Globin-like"/>
    <property type="match status" value="1"/>
</dbReference>
<dbReference type="InterPro" id="IPR044398">
    <property type="entry name" value="Globin-sensor_dom"/>
</dbReference>
<evidence type="ECO:0000256" key="1">
    <source>
        <dbReference type="SAM" id="Coils"/>
    </source>
</evidence>
<dbReference type="GO" id="GO:0020037">
    <property type="term" value="F:heme binding"/>
    <property type="evidence" value="ECO:0007669"/>
    <property type="project" value="InterPro"/>
</dbReference>
<dbReference type="Proteomes" id="UP000602124">
    <property type="component" value="Unassembled WGS sequence"/>
</dbReference>
<dbReference type="Gene3D" id="1.10.490.10">
    <property type="entry name" value="Globins"/>
    <property type="match status" value="1"/>
</dbReference>
<protein>
    <recommendedName>
        <fullName evidence="2">Globin-sensor domain-containing protein</fullName>
    </recommendedName>
</protein>
<dbReference type="EMBL" id="JAEKMH010000004">
    <property type="protein sequence ID" value="MBJ3786299.1"/>
    <property type="molecule type" value="Genomic_DNA"/>
</dbReference>
<keyword evidence="1" id="KW-0175">Coiled coil</keyword>
<keyword evidence="4" id="KW-1185">Reference proteome</keyword>
<evidence type="ECO:0000313" key="4">
    <source>
        <dbReference type="Proteomes" id="UP000602124"/>
    </source>
</evidence>
<proteinExistence type="predicted"/>
<gene>
    <name evidence="3" type="ORF">JEQ47_16360</name>
</gene>
<dbReference type="InterPro" id="IPR039379">
    <property type="entry name" value="Protoglobin_sensor_dom"/>
</dbReference>
<dbReference type="CDD" id="cd01068">
    <property type="entry name" value="globin_sensor"/>
    <property type="match status" value="1"/>
</dbReference>
<dbReference type="InterPro" id="IPR012292">
    <property type="entry name" value="Globin/Proto"/>
</dbReference>
<sequence length="508" mass="53281">MQDTLQQRLDFIGLGEGVEERLAPVADSAARHLDLALQRFASQVATAPSAARFLYGRERIEGDSGGPATHWRALVSGRLDRSFAEAAVRTGQRHARIGVDPRWHVGSQAIIVQDLVRGMIPEGVATMMKPRRGPLGLLGAPDASAVQDATDALANGVATLLGAVLLDLDLTYSGYFERQRLDAETRLDAQEARLRQSIEAAGRMLEAAAEGRREEAGLAGDDAELAPLRAGAEKLADRVATLIDDLGTASRAAESLANDVLASGKALVAENAAQRDLAQRLAELLSQQAPRAADLPRQLGDLARHGKALARRCARQRRDLLAASAAEANRNNPLALVERIDGLGLSANLVAARLAQSAGGAGEKLDGELHAIALGLAQVSAELRAEADRRDSASENTDHAATRLATILEQLVAELGADSAALAELEQQGRTLADGVAEASALADGLVTSAGQGAEAVERVRASLAGAGALGDLKAVFNAPTLTEAQAEEQQDYPALDYEAIAAHWFAV</sequence>
<reference evidence="3" key="1">
    <citation type="submission" date="2020-12" db="EMBL/GenBank/DDBJ databases">
        <title>Devosia sp. MSA67 isolated from Mo River.</title>
        <authorList>
            <person name="Ma F."/>
            <person name="Zi Z."/>
        </authorList>
    </citation>
    <scope>NUCLEOTIDE SEQUENCE</scope>
    <source>
        <strain evidence="3">MSA67</strain>
    </source>
</reference>
<accession>A0A934J270</accession>
<feature type="domain" description="Globin-sensor" evidence="2">
    <location>
        <begin position="3"/>
        <end position="178"/>
    </location>
</feature>
<organism evidence="3 4">
    <name type="scientific">Devosia sediminis</name>
    <dbReference type="NCBI Taxonomy" id="2798801"/>
    <lineage>
        <taxon>Bacteria</taxon>
        <taxon>Pseudomonadati</taxon>
        <taxon>Pseudomonadota</taxon>
        <taxon>Alphaproteobacteria</taxon>
        <taxon>Hyphomicrobiales</taxon>
        <taxon>Devosiaceae</taxon>
        <taxon>Devosia</taxon>
    </lineage>
</organism>
<dbReference type="InterPro" id="IPR009050">
    <property type="entry name" value="Globin-like_sf"/>
</dbReference>
<name>A0A934J270_9HYPH</name>
<dbReference type="GO" id="GO:0019825">
    <property type="term" value="F:oxygen binding"/>
    <property type="evidence" value="ECO:0007669"/>
    <property type="project" value="InterPro"/>
</dbReference>
<dbReference type="RefSeq" id="WP_198877498.1">
    <property type="nucleotide sequence ID" value="NZ_JAEKMH010000004.1"/>
</dbReference>
<evidence type="ECO:0000259" key="2">
    <source>
        <dbReference type="Pfam" id="PF11563"/>
    </source>
</evidence>